<evidence type="ECO:0000313" key="1">
    <source>
        <dbReference type="EMBL" id="KAK9142570.1"/>
    </source>
</evidence>
<dbReference type="EMBL" id="JBBNAF010000005">
    <property type="protein sequence ID" value="KAK9142570.1"/>
    <property type="molecule type" value="Genomic_DNA"/>
</dbReference>
<comment type="caution">
    <text evidence="1">The sequence shown here is derived from an EMBL/GenBank/DDBJ whole genome shotgun (WGS) entry which is preliminary data.</text>
</comment>
<keyword evidence="2" id="KW-1185">Reference proteome</keyword>
<protein>
    <submittedName>
        <fullName evidence="1">Uncharacterized protein</fullName>
    </submittedName>
</protein>
<sequence length="107" mass="12631">MDNHGGDDGLQQRRVREGGFKPIEVDSLDEWWRYSQRACSRRKSSWTAATARLWFLAEFTREERRERREKKGEIEDLYLESQNLGVETPFKALIGCDHRVIFLSIKA</sequence>
<gene>
    <name evidence="1" type="ORF">Syun_011970</name>
</gene>
<reference evidence="1 2" key="1">
    <citation type="submission" date="2024-01" db="EMBL/GenBank/DDBJ databases">
        <title>Genome assemblies of Stephania.</title>
        <authorList>
            <person name="Yang L."/>
        </authorList>
    </citation>
    <scope>NUCLEOTIDE SEQUENCE [LARGE SCALE GENOMIC DNA]</scope>
    <source>
        <strain evidence="1">YNDBR</strain>
        <tissue evidence="1">Leaf</tissue>
    </source>
</reference>
<accession>A0AAP0PIK9</accession>
<proteinExistence type="predicted"/>
<dbReference type="AlphaFoldDB" id="A0AAP0PIK9"/>
<dbReference type="Proteomes" id="UP001420932">
    <property type="component" value="Unassembled WGS sequence"/>
</dbReference>
<organism evidence="1 2">
    <name type="scientific">Stephania yunnanensis</name>
    <dbReference type="NCBI Taxonomy" id="152371"/>
    <lineage>
        <taxon>Eukaryota</taxon>
        <taxon>Viridiplantae</taxon>
        <taxon>Streptophyta</taxon>
        <taxon>Embryophyta</taxon>
        <taxon>Tracheophyta</taxon>
        <taxon>Spermatophyta</taxon>
        <taxon>Magnoliopsida</taxon>
        <taxon>Ranunculales</taxon>
        <taxon>Menispermaceae</taxon>
        <taxon>Menispermoideae</taxon>
        <taxon>Cissampelideae</taxon>
        <taxon>Stephania</taxon>
    </lineage>
</organism>
<name>A0AAP0PIK9_9MAGN</name>
<evidence type="ECO:0000313" key="2">
    <source>
        <dbReference type="Proteomes" id="UP001420932"/>
    </source>
</evidence>